<proteinExistence type="predicted"/>
<dbReference type="EC" id="1.-.-.-" evidence="1"/>
<protein>
    <submittedName>
        <fullName evidence="1">Gluconate 2-dehydrogenase subunit 3 family protein</fullName>
        <ecNumber evidence="1">1.-.-.-</ecNumber>
    </submittedName>
</protein>
<gene>
    <name evidence="1" type="ORF">SNE25_23750</name>
</gene>
<dbReference type="InterPro" id="IPR027056">
    <property type="entry name" value="Gluconate_2DH_su3"/>
</dbReference>
<organism evidence="1 2">
    <name type="scientific">Mucilaginibacter sabulilitoris</name>
    <dbReference type="NCBI Taxonomy" id="1173583"/>
    <lineage>
        <taxon>Bacteria</taxon>
        <taxon>Pseudomonadati</taxon>
        <taxon>Bacteroidota</taxon>
        <taxon>Sphingobacteriia</taxon>
        <taxon>Sphingobacteriales</taxon>
        <taxon>Sphingobacteriaceae</taxon>
        <taxon>Mucilaginibacter</taxon>
    </lineage>
</organism>
<name>A0ABZ0TJG8_9SPHI</name>
<sequence length="205" mass="22895">MNRRDSLKAIGLSVSTAVLLDACKTTPDEKAENKKPITELGRQTYETEREKKLQDEKFFTDHELATITVLADIIIPHDEHSGSASDAKVTDFIEFIVKDEPEHALPMRGGLRWLDVKCLNLYNNEFKSCTAKQQVDIITQIAYPMQAKPDMLPGVTFFNKMRDLTAIGFFTSKIGIADLGYKGNSPGKWEGVPADVLKQYGLEGV</sequence>
<dbReference type="EMBL" id="CP139558">
    <property type="protein sequence ID" value="WPU92343.1"/>
    <property type="molecule type" value="Genomic_DNA"/>
</dbReference>
<dbReference type="RefSeq" id="WP_321561505.1">
    <property type="nucleotide sequence ID" value="NZ_CP139558.1"/>
</dbReference>
<dbReference type="Pfam" id="PF13618">
    <property type="entry name" value="Gluconate_2-dh3"/>
    <property type="match status" value="1"/>
</dbReference>
<dbReference type="GO" id="GO:0016491">
    <property type="term" value="F:oxidoreductase activity"/>
    <property type="evidence" value="ECO:0007669"/>
    <property type="project" value="UniProtKB-KW"/>
</dbReference>
<reference evidence="1 2" key="1">
    <citation type="submission" date="2023-11" db="EMBL/GenBank/DDBJ databases">
        <title>Analysis of the Genomes of Mucilaginibacter gossypii cycad 4 and M. sabulilitoris SNA2: microbes with the potential for plant growth promotion.</title>
        <authorList>
            <person name="Hirsch A.M."/>
            <person name="Humm E."/>
            <person name="Rubbi M."/>
            <person name="Del Vecchio G."/>
            <person name="Ha S.M."/>
            <person name="Pellegrini M."/>
            <person name="Gunsalus R.P."/>
        </authorList>
    </citation>
    <scope>NUCLEOTIDE SEQUENCE [LARGE SCALE GENOMIC DNA]</scope>
    <source>
        <strain evidence="1 2">SNA2</strain>
    </source>
</reference>
<evidence type="ECO:0000313" key="1">
    <source>
        <dbReference type="EMBL" id="WPU92343.1"/>
    </source>
</evidence>
<accession>A0ABZ0TJG8</accession>
<keyword evidence="2" id="KW-1185">Reference proteome</keyword>
<keyword evidence="1" id="KW-0560">Oxidoreductase</keyword>
<evidence type="ECO:0000313" key="2">
    <source>
        <dbReference type="Proteomes" id="UP001324380"/>
    </source>
</evidence>
<dbReference type="Proteomes" id="UP001324380">
    <property type="component" value="Chromosome"/>
</dbReference>